<organism evidence="7 8">
    <name type="scientific">Loxostege sticticalis</name>
    <name type="common">Beet webworm moth</name>
    <dbReference type="NCBI Taxonomy" id="481309"/>
    <lineage>
        <taxon>Eukaryota</taxon>
        <taxon>Metazoa</taxon>
        <taxon>Ecdysozoa</taxon>
        <taxon>Arthropoda</taxon>
        <taxon>Hexapoda</taxon>
        <taxon>Insecta</taxon>
        <taxon>Pterygota</taxon>
        <taxon>Neoptera</taxon>
        <taxon>Endopterygota</taxon>
        <taxon>Lepidoptera</taxon>
        <taxon>Glossata</taxon>
        <taxon>Ditrysia</taxon>
        <taxon>Pyraloidea</taxon>
        <taxon>Crambidae</taxon>
        <taxon>Pyraustinae</taxon>
        <taxon>Loxostege</taxon>
    </lineage>
</organism>
<evidence type="ECO:0000256" key="3">
    <source>
        <dbReference type="ARBA" id="ARBA00022598"/>
    </source>
</evidence>
<evidence type="ECO:0000256" key="2">
    <source>
        <dbReference type="ARBA" id="ARBA00006432"/>
    </source>
</evidence>
<dbReference type="EMBL" id="JBEDNZ010000022">
    <property type="protein sequence ID" value="KAL0818420.1"/>
    <property type="molecule type" value="Genomic_DNA"/>
</dbReference>
<evidence type="ECO:0000313" key="7">
    <source>
        <dbReference type="EMBL" id="KAL0818420.1"/>
    </source>
</evidence>
<dbReference type="Gene3D" id="3.40.50.12780">
    <property type="entry name" value="N-terminal domain of ligase-like"/>
    <property type="match status" value="1"/>
</dbReference>
<evidence type="ECO:0000256" key="1">
    <source>
        <dbReference type="ARBA" id="ARBA00004275"/>
    </source>
</evidence>
<dbReference type="GO" id="GO:0005777">
    <property type="term" value="C:peroxisome"/>
    <property type="evidence" value="ECO:0007669"/>
    <property type="project" value="UniProtKB-SubCell"/>
</dbReference>
<comment type="caution">
    <text evidence="7">The sequence shown here is derived from an EMBL/GenBank/DDBJ whole genome shotgun (WGS) entry which is preliminary data.</text>
</comment>
<evidence type="ECO:0000313" key="8">
    <source>
        <dbReference type="Proteomes" id="UP001549921"/>
    </source>
</evidence>
<dbReference type="InterPro" id="IPR025110">
    <property type="entry name" value="AMP-bd_C"/>
</dbReference>
<dbReference type="PANTHER" id="PTHR24096">
    <property type="entry name" value="LONG-CHAIN-FATTY-ACID--COA LIGASE"/>
    <property type="match status" value="1"/>
</dbReference>
<dbReference type="InterPro" id="IPR042099">
    <property type="entry name" value="ANL_N_sf"/>
</dbReference>
<accession>A0ABD0SF05</accession>
<dbReference type="SUPFAM" id="SSF56801">
    <property type="entry name" value="Acetyl-CoA synthetase-like"/>
    <property type="match status" value="1"/>
</dbReference>
<dbReference type="InterPro" id="IPR045851">
    <property type="entry name" value="AMP-bd_C_sf"/>
</dbReference>
<evidence type="ECO:0000256" key="4">
    <source>
        <dbReference type="ARBA" id="ARBA00023140"/>
    </source>
</evidence>
<proteinExistence type="inferred from homology"/>
<dbReference type="InterPro" id="IPR000873">
    <property type="entry name" value="AMP-dep_synth/lig_dom"/>
</dbReference>
<dbReference type="Pfam" id="PF13193">
    <property type="entry name" value="AMP-binding_C"/>
    <property type="match status" value="1"/>
</dbReference>
<name>A0ABD0SF05_LOXSC</name>
<evidence type="ECO:0000259" key="6">
    <source>
        <dbReference type="Pfam" id="PF13193"/>
    </source>
</evidence>
<keyword evidence="4" id="KW-0576">Peroxisome</keyword>
<keyword evidence="3" id="KW-0436">Ligase</keyword>
<feature type="domain" description="AMP-binding enzyme C-terminal" evidence="6">
    <location>
        <begin position="431"/>
        <end position="507"/>
    </location>
</feature>
<dbReference type="GO" id="GO:0016874">
    <property type="term" value="F:ligase activity"/>
    <property type="evidence" value="ECO:0007669"/>
    <property type="project" value="UniProtKB-KW"/>
</dbReference>
<dbReference type="PANTHER" id="PTHR24096:SF149">
    <property type="entry name" value="AMP-BINDING DOMAIN-CONTAINING PROTEIN-RELATED"/>
    <property type="match status" value="1"/>
</dbReference>
<sequence length="523" mass="57998">MADQQFCHLGHKIVECFRKRPDDIFKIDAATGQSETNASALSRSIRLATSLTALGLAPGDVLALSGRNHLDISIPYFAALFNGLPMLGVDPFFRLDEIKHVFKLTSPKVAFCDPEAYDNYVKAAQELEMDTKVFTFGDGPNSMKALIEEHGKNIKEEDFRLPEFDLKKVYVWLICTSGSTGNSKVAAFTHTSCLKKSLGYMHAAQQSNKPVSKFGMILSPVQWVSGIFFRVTMPLMGQTIVQTSAPLTVDHVVDIINKYRPVTCMFGPSLMTGILAYDPPCDLTCFDFILLAGSKVPDGLVEKLQSRMHKNAKALDMYGQTETMGPAIFGSPDTPAKSCGAPLPFYQVQLVDPETEAVISEPNTPGELWVKGELIFTEYINNPEETAKAFSKDGWFKTGDLMFRDERNNYYYVSRIKQLIKYQNYHVVPGELEDVIRLHPGVSDVAVLGLPDQIDGEHPVACVVKKQGCDVTAQEIKDLVAKKLSVKKQLRGGVVFLEQLPVLSTGKVSLKDLRRIVETLNKE</sequence>
<dbReference type="AlphaFoldDB" id="A0ABD0SF05"/>
<reference evidence="7 8" key="1">
    <citation type="submission" date="2024-06" db="EMBL/GenBank/DDBJ databases">
        <title>A chromosome-level genome assembly of beet webworm, Loxostege sticticalis.</title>
        <authorList>
            <person name="Zhang Y."/>
        </authorList>
    </citation>
    <scope>NUCLEOTIDE SEQUENCE [LARGE SCALE GENOMIC DNA]</scope>
    <source>
        <strain evidence="7">AQ028</strain>
        <tissue evidence="7">Male pupae</tissue>
    </source>
</reference>
<dbReference type="Gene3D" id="3.30.300.30">
    <property type="match status" value="1"/>
</dbReference>
<gene>
    <name evidence="7" type="ORF">ABMA28_008886</name>
</gene>
<dbReference type="Pfam" id="PF00501">
    <property type="entry name" value="AMP-binding"/>
    <property type="match status" value="1"/>
</dbReference>
<protein>
    <submittedName>
        <fullName evidence="7">Uncharacterized protein</fullName>
    </submittedName>
</protein>
<dbReference type="Proteomes" id="UP001549921">
    <property type="component" value="Unassembled WGS sequence"/>
</dbReference>
<comment type="similarity">
    <text evidence="2">Belongs to the ATP-dependent AMP-binding enzyme family.</text>
</comment>
<comment type="subcellular location">
    <subcellularLocation>
        <location evidence="1">Peroxisome</location>
    </subcellularLocation>
</comment>
<evidence type="ECO:0000259" key="5">
    <source>
        <dbReference type="Pfam" id="PF00501"/>
    </source>
</evidence>
<feature type="domain" description="AMP-dependent synthetase/ligase" evidence="5">
    <location>
        <begin position="18"/>
        <end position="379"/>
    </location>
</feature>